<sequence>MSKKYLLGVDGGTEGLRAGIFDVFGTPLAFASTSYPTQFPAPSWAEQDPNDWWYALGKSVRKAISDSGISVDQIAAMAVDTTCCSVVPLDDSGNPVRPALIWMDIRSAEQAEQMVATEDDALRINSNGSGPVSAEWMIPKALWIKQNEPENFDRAVTICEYQDYINLHLTGRLGASINNVSTRWHCDYSREGVPKSLLEKLDLGELAEKWPQDVFRLGELVGGLTPRAAGHLGLTPDLPVVQGGADAQIGMIGLGVVKPGNLALITGSSHLHLGLSEKPFHGTGIWGTYADALLPGLHTVEGGQTSTGSVINWLKNLFGESDYEALNRDASKLPPGSENLIVQEHFQGNRTPYTDPKSRGAFHGLTLKHGREHLFRAAIEGVAFGSELILESMRTNGFFPESIVVSGGATRSELWLQIHSDVSNLPLTLTKNPDAPLLGCAILAAVGAGIYEDIPTAVEQMVQIDRVIEPNSQVHAEYQTFYEAYKASYVGLRNIRNNLEN</sequence>
<dbReference type="CDD" id="cd07781">
    <property type="entry name" value="ASKHA_NBD_FGGY_L-RBK"/>
    <property type="match status" value="1"/>
</dbReference>
<keyword evidence="1 7" id="KW-0808">Transferase</keyword>
<dbReference type="AlphaFoldDB" id="A0A432GAZ3"/>
<dbReference type="InterPro" id="IPR018484">
    <property type="entry name" value="FGGY_N"/>
</dbReference>
<dbReference type="GO" id="GO:0005524">
    <property type="term" value="F:ATP binding"/>
    <property type="evidence" value="ECO:0007669"/>
    <property type="project" value="UniProtKB-KW"/>
</dbReference>
<dbReference type="Proteomes" id="UP000286801">
    <property type="component" value="Unassembled WGS sequence"/>
</dbReference>
<dbReference type="GO" id="GO:0019569">
    <property type="term" value="P:L-arabinose catabolic process to D-xylulose 5-phosphate"/>
    <property type="evidence" value="ECO:0007669"/>
    <property type="project" value="InterPro"/>
</dbReference>
<comment type="caution">
    <text evidence="10">The sequence shown here is derived from an EMBL/GenBank/DDBJ whole genome shotgun (WGS) entry which is preliminary data.</text>
</comment>
<dbReference type="PANTHER" id="PTHR43435:SF4">
    <property type="entry name" value="FGGY CARBOHYDRATE KINASE DOMAIN-CONTAINING PROTEIN"/>
    <property type="match status" value="1"/>
</dbReference>
<evidence type="ECO:0000256" key="7">
    <source>
        <dbReference type="RuleBase" id="RU003733"/>
    </source>
</evidence>
<dbReference type="PANTHER" id="PTHR43435">
    <property type="entry name" value="RIBULOKINASE"/>
    <property type="match status" value="1"/>
</dbReference>
<dbReference type="GO" id="GO:0005737">
    <property type="term" value="C:cytoplasm"/>
    <property type="evidence" value="ECO:0007669"/>
    <property type="project" value="TreeGrafter"/>
</dbReference>
<evidence type="ECO:0000256" key="6">
    <source>
        <dbReference type="ARBA" id="ARBA00023277"/>
    </source>
</evidence>
<comment type="similarity">
    <text evidence="7">Belongs to the FGGY kinase family.</text>
</comment>
<dbReference type="Gene3D" id="3.30.420.40">
    <property type="match status" value="2"/>
</dbReference>
<evidence type="ECO:0000256" key="1">
    <source>
        <dbReference type="ARBA" id="ARBA00022679"/>
    </source>
</evidence>
<dbReference type="EMBL" id="QNZL01000068">
    <property type="protein sequence ID" value="RTZ80789.1"/>
    <property type="molecule type" value="Genomic_DNA"/>
</dbReference>
<dbReference type="InterPro" id="IPR018483">
    <property type="entry name" value="Carb_kinase_FGGY_CS"/>
</dbReference>
<dbReference type="InterPro" id="IPR000577">
    <property type="entry name" value="Carb_kinase_FGGY"/>
</dbReference>
<keyword evidence="5" id="KW-0054">Arabinose catabolism</keyword>
<dbReference type="Pfam" id="PF02782">
    <property type="entry name" value="FGGY_C"/>
    <property type="match status" value="1"/>
</dbReference>
<proteinExistence type="inferred from homology"/>
<keyword evidence="3 7" id="KW-0418">Kinase</keyword>
<accession>A0A432GAZ3</accession>
<dbReference type="Pfam" id="PF00370">
    <property type="entry name" value="FGGY_N"/>
    <property type="match status" value="1"/>
</dbReference>
<organism evidence="10 11">
    <name type="scientific">SAR324 cluster bacterium</name>
    <dbReference type="NCBI Taxonomy" id="2024889"/>
    <lineage>
        <taxon>Bacteria</taxon>
        <taxon>Deltaproteobacteria</taxon>
        <taxon>SAR324 cluster</taxon>
    </lineage>
</organism>
<gene>
    <name evidence="10" type="ORF">DSY97_02485</name>
</gene>
<dbReference type="InterPro" id="IPR005929">
    <property type="entry name" value="Ribulokinase"/>
</dbReference>
<evidence type="ECO:0000256" key="3">
    <source>
        <dbReference type="ARBA" id="ARBA00022777"/>
    </source>
</evidence>
<evidence type="ECO:0000313" key="10">
    <source>
        <dbReference type="EMBL" id="RTZ80789.1"/>
    </source>
</evidence>
<dbReference type="InterPro" id="IPR018485">
    <property type="entry name" value="FGGY_C"/>
</dbReference>
<feature type="domain" description="Carbohydrate kinase FGGY C-terminal" evidence="9">
    <location>
        <begin position="263"/>
        <end position="447"/>
    </location>
</feature>
<keyword evidence="4" id="KW-0067">ATP-binding</keyword>
<evidence type="ECO:0000256" key="5">
    <source>
        <dbReference type="ARBA" id="ARBA00022935"/>
    </source>
</evidence>
<evidence type="ECO:0000259" key="8">
    <source>
        <dbReference type="Pfam" id="PF00370"/>
    </source>
</evidence>
<name>A0A432GAZ3_9DELT</name>
<evidence type="ECO:0000256" key="4">
    <source>
        <dbReference type="ARBA" id="ARBA00022840"/>
    </source>
</evidence>
<evidence type="ECO:0000256" key="2">
    <source>
        <dbReference type="ARBA" id="ARBA00022741"/>
    </source>
</evidence>
<evidence type="ECO:0000313" key="11">
    <source>
        <dbReference type="Proteomes" id="UP000286801"/>
    </source>
</evidence>
<feature type="domain" description="Carbohydrate kinase FGGY N-terminal" evidence="8">
    <location>
        <begin position="5"/>
        <end position="253"/>
    </location>
</feature>
<dbReference type="PROSITE" id="PS00445">
    <property type="entry name" value="FGGY_KINASES_2"/>
    <property type="match status" value="1"/>
</dbReference>
<keyword evidence="6" id="KW-0119">Carbohydrate metabolism</keyword>
<dbReference type="GO" id="GO:0008741">
    <property type="term" value="F:ribulokinase activity"/>
    <property type="evidence" value="ECO:0007669"/>
    <property type="project" value="InterPro"/>
</dbReference>
<evidence type="ECO:0000259" key="9">
    <source>
        <dbReference type="Pfam" id="PF02782"/>
    </source>
</evidence>
<keyword evidence="2" id="KW-0547">Nucleotide-binding</keyword>
<dbReference type="GO" id="GO:0019150">
    <property type="term" value="F:D-ribulokinase activity"/>
    <property type="evidence" value="ECO:0007669"/>
    <property type="project" value="TreeGrafter"/>
</dbReference>
<dbReference type="SUPFAM" id="SSF53067">
    <property type="entry name" value="Actin-like ATPase domain"/>
    <property type="match status" value="2"/>
</dbReference>
<reference evidence="10 11" key="1">
    <citation type="submission" date="2018-06" db="EMBL/GenBank/DDBJ databases">
        <title>Combined omics and stable isotope probing to characterize newly discovered Mariana Back-Arc vent microbial communities.</title>
        <authorList>
            <person name="Trembath-Reichert E."/>
            <person name="Huber J.A."/>
        </authorList>
    </citation>
    <scope>NUCLEOTIDE SEQUENCE [LARGE SCALE GENOMIC DNA]</scope>
    <source>
        <strain evidence="10">MAG 63_1</strain>
    </source>
</reference>
<protein>
    <submittedName>
        <fullName evidence="10">Carbohydrate kinase</fullName>
    </submittedName>
</protein>
<dbReference type="PIRSF" id="PIRSF000538">
    <property type="entry name" value="GlpK"/>
    <property type="match status" value="1"/>
</dbReference>
<dbReference type="InterPro" id="IPR043129">
    <property type="entry name" value="ATPase_NBD"/>
</dbReference>